<dbReference type="PANTHER" id="PTHR24198:SF165">
    <property type="entry name" value="ANKYRIN REPEAT-CONTAINING PROTEIN-RELATED"/>
    <property type="match status" value="1"/>
</dbReference>
<dbReference type="PANTHER" id="PTHR24198">
    <property type="entry name" value="ANKYRIN REPEAT AND PROTEIN KINASE DOMAIN-CONTAINING PROTEIN"/>
    <property type="match status" value="1"/>
</dbReference>
<evidence type="ECO:0000256" key="2">
    <source>
        <dbReference type="ARBA" id="ARBA00023043"/>
    </source>
</evidence>
<dbReference type="InterPro" id="IPR036770">
    <property type="entry name" value="Ankyrin_rpt-contain_sf"/>
</dbReference>
<name>A0A8H6YN23_9AGAR</name>
<feature type="repeat" description="ANK" evidence="3">
    <location>
        <begin position="197"/>
        <end position="229"/>
    </location>
</feature>
<dbReference type="OrthoDB" id="194358at2759"/>
<gene>
    <name evidence="4" type="ORF">MSAN_01157200</name>
</gene>
<evidence type="ECO:0000313" key="5">
    <source>
        <dbReference type="Proteomes" id="UP000623467"/>
    </source>
</evidence>
<organism evidence="4 5">
    <name type="scientific">Mycena sanguinolenta</name>
    <dbReference type="NCBI Taxonomy" id="230812"/>
    <lineage>
        <taxon>Eukaryota</taxon>
        <taxon>Fungi</taxon>
        <taxon>Dikarya</taxon>
        <taxon>Basidiomycota</taxon>
        <taxon>Agaricomycotina</taxon>
        <taxon>Agaricomycetes</taxon>
        <taxon>Agaricomycetidae</taxon>
        <taxon>Agaricales</taxon>
        <taxon>Marasmiineae</taxon>
        <taxon>Mycenaceae</taxon>
        <taxon>Mycena</taxon>
    </lineage>
</organism>
<sequence>MAELAALPAELILQIISFSERKRILDMDRLPGNSSGRLNPELVPDLPSINALAQTNITLHRTLDQTLYKLCASVETLGKLALLFAVEHQLENTVDKLVAAGVSLDAEYKLFRGSRDVCGLLHIAARMGIANMVVKLLGLSGDSEEMKTKVYERTSIYGTALDCAVLGGHLEVVKILAHISLPCTGVRDSPGSMHEQYLSASLVESVKAGNTEIAKFLLSQGSDVNSIDDVYSATPLYHATAAGNLAMVQLLLASGADPNATGRYGVPPLFRARAIDIAQALVDAGANVNALDDDSSNVFAYIKKDSDMFQFLLEHGADPNRSP</sequence>
<keyword evidence="2 3" id="KW-0040">ANK repeat</keyword>
<dbReference type="PROSITE" id="PS50088">
    <property type="entry name" value="ANK_REPEAT"/>
    <property type="match status" value="2"/>
</dbReference>
<dbReference type="Pfam" id="PF12796">
    <property type="entry name" value="Ank_2"/>
    <property type="match status" value="1"/>
</dbReference>
<dbReference type="InterPro" id="IPR002110">
    <property type="entry name" value="Ankyrin_rpt"/>
</dbReference>
<proteinExistence type="predicted"/>
<dbReference type="Proteomes" id="UP000623467">
    <property type="component" value="Unassembled WGS sequence"/>
</dbReference>
<dbReference type="Gene3D" id="1.25.40.20">
    <property type="entry name" value="Ankyrin repeat-containing domain"/>
    <property type="match status" value="2"/>
</dbReference>
<evidence type="ECO:0000256" key="1">
    <source>
        <dbReference type="ARBA" id="ARBA00022737"/>
    </source>
</evidence>
<dbReference type="PROSITE" id="PS50297">
    <property type="entry name" value="ANK_REP_REGION"/>
    <property type="match status" value="1"/>
</dbReference>
<comment type="caution">
    <text evidence="4">The sequence shown here is derived from an EMBL/GenBank/DDBJ whole genome shotgun (WGS) entry which is preliminary data.</text>
</comment>
<dbReference type="SMART" id="SM00248">
    <property type="entry name" value="ANK"/>
    <property type="match status" value="7"/>
</dbReference>
<evidence type="ECO:0000256" key="3">
    <source>
        <dbReference type="PROSITE-ProRule" id="PRU00023"/>
    </source>
</evidence>
<accession>A0A8H6YN23</accession>
<keyword evidence="5" id="KW-1185">Reference proteome</keyword>
<feature type="repeat" description="ANK" evidence="3">
    <location>
        <begin position="231"/>
        <end position="263"/>
    </location>
</feature>
<reference evidence="4" key="1">
    <citation type="submission" date="2020-05" db="EMBL/GenBank/DDBJ databases">
        <title>Mycena genomes resolve the evolution of fungal bioluminescence.</title>
        <authorList>
            <person name="Tsai I.J."/>
        </authorList>
    </citation>
    <scope>NUCLEOTIDE SEQUENCE</scope>
    <source>
        <strain evidence="4">160909Yilan</strain>
    </source>
</reference>
<dbReference type="SUPFAM" id="SSF48403">
    <property type="entry name" value="Ankyrin repeat"/>
    <property type="match status" value="1"/>
</dbReference>
<keyword evidence="1" id="KW-0677">Repeat</keyword>
<evidence type="ECO:0000313" key="4">
    <source>
        <dbReference type="EMBL" id="KAF7361251.1"/>
    </source>
</evidence>
<dbReference type="EMBL" id="JACAZH010000008">
    <property type="protein sequence ID" value="KAF7361251.1"/>
    <property type="molecule type" value="Genomic_DNA"/>
</dbReference>
<dbReference type="AlphaFoldDB" id="A0A8H6YN23"/>
<protein>
    <submittedName>
        <fullName evidence="4">ANK-REP-REGION domain-containing protein</fullName>
    </submittedName>
</protein>